<dbReference type="RefSeq" id="WP_345020222.1">
    <property type="nucleotide sequence ID" value="NZ_BAABDO010000025.1"/>
</dbReference>
<accession>A0ABP7YL55</accession>
<comment type="caution">
    <text evidence="1">The sequence shown here is derived from an EMBL/GenBank/DDBJ whole genome shotgun (WGS) entry which is preliminary data.</text>
</comment>
<protein>
    <submittedName>
        <fullName evidence="1">Uncharacterized protein</fullName>
    </submittedName>
</protein>
<dbReference type="Proteomes" id="UP001500266">
    <property type="component" value="Unassembled WGS sequence"/>
</dbReference>
<evidence type="ECO:0000313" key="1">
    <source>
        <dbReference type="EMBL" id="GAA4137793.1"/>
    </source>
</evidence>
<dbReference type="EMBL" id="BAABDO010000025">
    <property type="protein sequence ID" value="GAA4137793.1"/>
    <property type="molecule type" value="Genomic_DNA"/>
</dbReference>
<reference evidence="2" key="1">
    <citation type="journal article" date="2019" name="Int. J. Syst. Evol. Microbiol.">
        <title>The Global Catalogue of Microorganisms (GCM) 10K type strain sequencing project: providing services to taxonomists for standard genome sequencing and annotation.</title>
        <authorList>
            <consortium name="The Broad Institute Genomics Platform"/>
            <consortium name="The Broad Institute Genome Sequencing Center for Infectious Disease"/>
            <person name="Wu L."/>
            <person name="Ma J."/>
        </authorList>
    </citation>
    <scope>NUCLEOTIDE SEQUENCE [LARGE SCALE GENOMIC DNA]</scope>
    <source>
        <strain evidence="2">JCM 17316</strain>
    </source>
</reference>
<keyword evidence="2" id="KW-1185">Reference proteome</keyword>
<name>A0ABP7YL55_9ACTN</name>
<sequence length="118" mass="13297">MESEFVQSVGPAMAEEIPPRLVDTFAEMPQLPGVVHDAVAHLEELRHELISRGWKADIRRTDRRVALRVRNPKQPRLNDDVVCDGEVFRWPWGQGIGAVGEVAGVAERVMYVLREVGE</sequence>
<proteinExistence type="predicted"/>
<evidence type="ECO:0000313" key="2">
    <source>
        <dbReference type="Proteomes" id="UP001500266"/>
    </source>
</evidence>
<organism evidence="1 2">
    <name type="scientific">Actinomadura keratinilytica</name>
    <dbReference type="NCBI Taxonomy" id="547461"/>
    <lineage>
        <taxon>Bacteria</taxon>
        <taxon>Bacillati</taxon>
        <taxon>Actinomycetota</taxon>
        <taxon>Actinomycetes</taxon>
        <taxon>Streptosporangiales</taxon>
        <taxon>Thermomonosporaceae</taxon>
        <taxon>Actinomadura</taxon>
    </lineage>
</organism>
<gene>
    <name evidence="1" type="ORF">GCM10022416_22590</name>
</gene>